<feature type="transmembrane region" description="Helical" evidence="1">
    <location>
        <begin position="137"/>
        <end position="162"/>
    </location>
</feature>
<feature type="transmembrane region" description="Helical" evidence="1">
    <location>
        <begin position="73"/>
        <end position="93"/>
    </location>
</feature>
<feature type="transmembrane region" description="Helical" evidence="1">
    <location>
        <begin position="39"/>
        <end position="58"/>
    </location>
</feature>
<keyword evidence="3" id="KW-1185">Reference proteome</keyword>
<gene>
    <name evidence="2" type="ORF">SAMN04488540_10317</name>
</gene>
<feature type="transmembrane region" description="Helical" evidence="1">
    <location>
        <begin position="100"/>
        <end position="117"/>
    </location>
</feature>
<reference evidence="3" key="1">
    <citation type="submission" date="2016-10" db="EMBL/GenBank/DDBJ databases">
        <authorList>
            <person name="Varghese N."/>
            <person name="Submissions S."/>
        </authorList>
    </citation>
    <scope>NUCLEOTIDE SEQUENCE [LARGE SCALE GENOMIC DNA]</scope>
    <source>
        <strain evidence="3">DSM 23317</strain>
    </source>
</reference>
<keyword evidence="1" id="KW-1133">Transmembrane helix</keyword>
<dbReference type="EMBL" id="FNEM01000003">
    <property type="protein sequence ID" value="SDI75113.1"/>
    <property type="molecule type" value="Genomic_DNA"/>
</dbReference>
<evidence type="ECO:0000313" key="3">
    <source>
        <dbReference type="Proteomes" id="UP000199527"/>
    </source>
</evidence>
<protein>
    <submittedName>
        <fullName evidence="2">Uncharacterized protein</fullName>
    </submittedName>
</protein>
<sequence length="175" mass="19772">MPRGLQRRERDPAEVVKAMKIRQVNNMTQQRRQAVSHSVIQKGLVAAGIINIGGVLLFSKGFSNDALTQADPVLFSTFGLLSIILWGAAYLAVSGSYRQVPWIMAVFAVEKLLYTLAWSHWMVNFSHDLPALYQQDWLAGAFFSIYGLNDALFMLLFFYAFIKTRHSDVRPSQIT</sequence>
<organism evidence="2 3">
    <name type="scientific">Ferrimonas sediminum</name>
    <dbReference type="NCBI Taxonomy" id="718193"/>
    <lineage>
        <taxon>Bacteria</taxon>
        <taxon>Pseudomonadati</taxon>
        <taxon>Pseudomonadota</taxon>
        <taxon>Gammaproteobacteria</taxon>
        <taxon>Alteromonadales</taxon>
        <taxon>Ferrimonadaceae</taxon>
        <taxon>Ferrimonas</taxon>
    </lineage>
</organism>
<evidence type="ECO:0000256" key="1">
    <source>
        <dbReference type="SAM" id="Phobius"/>
    </source>
</evidence>
<keyword evidence="1" id="KW-0472">Membrane</keyword>
<name>A0A1G8N4N9_9GAMM</name>
<evidence type="ECO:0000313" key="2">
    <source>
        <dbReference type="EMBL" id="SDI75113.1"/>
    </source>
</evidence>
<keyword evidence="1" id="KW-0812">Transmembrane</keyword>
<dbReference type="AlphaFoldDB" id="A0A1G8N4N9"/>
<accession>A0A1G8N4N9</accession>
<proteinExistence type="predicted"/>
<dbReference type="Proteomes" id="UP000199527">
    <property type="component" value="Unassembled WGS sequence"/>
</dbReference>